<evidence type="ECO:0000256" key="2">
    <source>
        <dbReference type="ARBA" id="ARBA00023002"/>
    </source>
</evidence>
<dbReference type="GO" id="GO:0016491">
    <property type="term" value="F:oxidoreductase activity"/>
    <property type="evidence" value="ECO:0007669"/>
    <property type="project" value="UniProtKB-KW"/>
</dbReference>
<dbReference type="EMBL" id="QGTX01000001">
    <property type="protein sequence ID" value="PWW23372.1"/>
    <property type="molecule type" value="Genomic_DNA"/>
</dbReference>
<evidence type="ECO:0000256" key="1">
    <source>
        <dbReference type="ARBA" id="ARBA00006484"/>
    </source>
</evidence>
<comment type="caution">
    <text evidence="4">The sequence shown here is derived from an EMBL/GenBank/DDBJ whole genome shotgun (WGS) entry which is preliminary data.</text>
</comment>
<evidence type="ECO:0000256" key="3">
    <source>
        <dbReference type="RuleBase" id="RU000363"/>
    </source>
</evidence>
<dbReference type="GO" id="GO:0016020">
    <property type="term" value="C:membrane"/>
    <property type="evidence" value="ECO:0007669"/>
    <property type="project" value="TreeGrafter"/>
</dbReference>
<dbReference type="PANTHER" id="PTHR44196">
    <property type="entry name" value="DEHYDROGENASE/REDUCTASE SDR FAMILY MEMBER 7B"/>
    <property type="match status" value="1"/>
</dbReference>
<dbReference type="InterPro" id="IPR036291">
    <property type="entry name" value="NAD(P)-bd_dom_sf"/>
</dbReference>
<dbReference type="CDD" id="cd05233">
    <property type="entry name" value="SDR_c"/>
    <property type="match status" value="1"/>
</dbReference>
<dbReference type="PROSITE" id="PS00061">
    <property type="entry name" value="ADH_SHORT"/>
    <property type="match status" value="1"/>
</dbReference>
<dbReference type="PRINTS" id="PR00081">
    <property type="entry name" value="GDHRDH"/>
</dbReference>
<keyword evidence="5" id="KW-1185">Reference proteome</keyword>
<dbReference type="Proteomes" id="UP000246661">
    <property type="component" value="Unassembled WGS sequence"/>
</dbReference>
<dbReference type="Pfam" id="PF00106">
    <property type="entry name" value="adh_short"/>
    <property type="match status" value="1"/>
</dbReference>
<dbReference type="AlphaFoldDB" id="A0A317QJ78"/>
<keyword evidence="2" id="KW-0560">Oxidoreductase</keyword>
<accession>A0A317QJ78</accession>
<dbReference type="PANTHER" id="PTHR44196:SF1">
    <property type="entry name" value="DEHYDROGENASE_REDUCTASE SDR FAMILY MEMBER 7B"/>
    <property type="match status" value="1"/>
</dbReference>
<protein>
    <submittedName>
        <fullName evidence="4">NADP-dependent 3-hydroxy acid dehydrogenase YdfG</fullName>
    </submittedName>
</protein>
<organism evidence="4 5">
    <name type="scientific">Geodermatophilus normandii</name>
    <dbReference type="NCBI Taxonomy" id="1137989"/>
    <lineage>
        <taxon>Bacteria</taxon>
        <taxon>Bacillati</taxon>
        <taxon>Actinomycetota</taxon>
        <taxon>Actinomycetes</taxon>
        <taxon>Geodermatophilales</taxon>
        <taxon>Geodermatophilaceae</taxon>
        <taxon>Geodermatophilus</taxon>
    </lineage>
</organism>
<dbReference type="SUPFAM" id="SSF51735">
    <property type="entry name" value="NAD(P)-binding Rossmann-fold domains"/>
    <property type="match status" value="1"/>
</dbReference>
<evidence type="ECO:0000313" key="4">
    <source>
        <dbReference type="EMBL" id="PWW23372.1"/>
    </source>
</evidence>
<evidence type="ECO:0000313" key="5">
    <source>
        <dbReference type="Proteomes" id="UP000246661"/>
    </source>
</evidence>
<proteinExistence type="inferred from homology"/>
<dbReference type="InterPro" id="IPR020904">
    <property type="entry name" value="Sc_DH/Rdtase_CS"/>
</dbReference>
<dbReference type="Gene3D" id="3.40.50.720">
    <property type="entry name" value="NAD(P)-binding Rossmann-like Domain"/>
    <property type="match status" value="1"/>
</dbReference>
<dbReference type="OrthoDB" id="210852at2"/>
<comment type="similarity">
    <text evidence="1 3">Belongs to the short-chain dehydrogenases/reductases (SDR) family.</text>
</comment>
<sequence length="263" mass="26781">MELQDAVVVVTGAGSGIGAALARRCAAEGASAVVVSDRDGDAAQRVAGEIGGTADSTDVTDEAAVAALVGRTLDAHGRVDLFCSNAGVFSGGGVETPTDVWQQVFAVNVLAHVYAARAVLPSMLERGRGYLLNVASAAGLLTTPGDAPYTVTKHGAVAFAEWLAVTYGDRGIGVSAVCPLGVATPLLLDPLESGEAAAAAVVASGQVIAPEDVAQAVVEGLADERFLILPHPEVATYWAQKAADPGRWIAGVRKLVRNASRDR</sequence>
<dbReference type="PRINTS" id="PR00080">
    <property type="entry name" value="SDRFAMILY"/>
</dbReference>
<name>A0A317QJ78_9ACTN</name>
<reference evidence="5" key="1">
    <citation type="submission" date="2018-05" db="EMBL/GenBank/DDBJ databases">
        <authorList>
            <person name="Klenk H.-P."/>
            <person name="Huntemann M."/>
            <person name="Clum A."/>
            <person name="Pillay M."/>
            <person name="Palaniappan K."/>
            <person name="Varghese N."/>
            <person name="Mikhailova N."/>
            <person name="Stamatis D."/>
            <person name="Reddy T."/>
            <person name="Daum C."/>
            <person name="Shapiro N."/>
            <person name="Ivanova N."/>
            <person name="Kyrpides N."/>
            <person name="Woyke T."/>
        </authorList>
    </citation>
    <scope>NUCLEOTIDE SEQUENCE [LARGE SCALE GENOMIC DNA]</scope>
    <source>
        <strain evidence="5">DSM 45417</strain>
    </source>
</reference>
<gene>
    <name evidence="4" type="ORF">JD79_02546</name>
</gene>
<dbReference type="RefSeq" id="WP_110005788.1">
    <property type="nucleotide sequence ID" value="NZ_QGTX01000001.1"/>
</dbReference>
<dbReference type="InterPro" id="IPR002347">
    <property type="entry name" value="SDR_fam"/>
</dbReference>